<dbReference type="InterPro" id="IPR013525">
    <property type="entry name" value="ABC2_TM"/>
</dbReference>
<feature type="transmembrane region" description="Helical" evidence="6">
    <location>
        <begin position="76"/>
        <end position="97"/>
    </location>
</feature>
<keyword evidence="2" id="KW-1003">Cell membrane</keyword>
<evidence type="ECO:0000256" key="3">
    <source>
        <dbReference type="ARBA" id="ARBA00022692"/>
    </source>
</evidence>
<feature type="domain" description="ABC-2 type transporter transmembrane" evidence="7">
    <location>
        <begin position="68"/>
        <end position="226"/>
    </location>
</feature>
<keyword evidence="5 6" id="KW-0472">Membrane</keyword>
<proteinExistence type="predicted"/>
<reference evidence="8 9" key="1">
    <citation type="submission" date="2021-02" db="EMBL/GenBank/DDBJ databases">
        <title>De Novo genome assembly of isolated myxobacteria.</title>
        <authorList>
            <person name="Stevens D.C."/>
        </authorList>
    </citation>
    <scope>NUCLEOTIDE SEQUENCE [LARGE SCALE GENOMIC DNA]</scope>
    <source>
        <strain evidence="9">SCPEA02</strain>
    </source>
</reference>
<accession>A0ABX7P2Q9</accession>
<keyword evidence="4 6" id="KW-1133">Transmembrane helix</keyword>
<gene>
    <name evidence="8" type="ORF">JY651_07300</name>
</gene>
<keyword evidence="3 6" id="KW-0812">Transmembrane</keyword>
<name>A0ABX7P2Q9_9BACT</name>
<evidence type="ECO:0000256" key="1">
    <source>
        <dbReference type="ARBA" id="ARBA00004651"/>
    </source>
</evidence>
<dbReference type="EMBL" id="CP071090">
    <property type="protein sequence ID" value="QSQ24744.1"/>
    <property type="molecule type" value="Genomic_DNA"/>
</dbReference>
<organism evidence="8 9">
    <name type="scientific">Pyxidicoccus parkwayensis</name>
    <dbReference type="NCBI Taxonomy" id="2813578"/>
    <lineage>
        <taxon>Bacteria</taxon>
        <taxon>Pseudomonadati</taxon>
        <taxon>Myxococcota</taxon>
        <taxon>Myxococcia</taxon>
        <taxon>Myxococcales</taxon>
        <taxon>Cystobacterineae</taxon>
        <taxon>Myxococcaceae</taxon>
        <taxon>Pyxidicoccus</taxon>
    </lineage>
</organism>
<evidence type="ECO:0000313" key="9">
    <source>
        <dbReference type="Proteomes" id="UP000662747"/>
    </source>
</evidence>
<dbReference type="InterPro" id="IPR051449">
    <property type="entry name" value="ABC-2_transporter_component"/>
</dbReference>
<feature type="transmembrane region" description="Helical" evidence="6">
    <location>
        <begin position="12"/>
        <end position="37"/>
    </location>
</feature>
<evidence type="ECO:0000313" key="8">
    <source>
        <dbReference type="EMBL" id="QSQ24744.1"/>
    </source>
</evidence>
<feature type="transmembrane region" description="Helical" evidence="6">
    <location>
        <begin position="233"/>
        <end position="256"/>
    </location>
</feature>
<dbReference type="PANTHER" id="PTHR30294">
    <property type="entry name" value="MEMBRANE COMPONENT OF ABC TRANSPORTER YHHJ-RELATED"/>
    <property type="match status" value="1"/>
</dbReference>
<evidence type="ECO:0000256" key="6">
    <source>
        <dbReference type="SAM" id="Phobius"/>
    </source>
</evidence>
<protein>
    <submittedName>
        <fullName evidence="8">ABC transporter permease subunit</fullName>
    </submittedName>
</protein>
<dbReference type="Pfam" id="PF12698">
    <property type="entry name" value="ABC2_membrane_3"/>
    <property type="match status" value="1"/>
</dbReference>
<evidence type="ECO:0000256" key="4">
    <source>
        <dbReference type="ARBA" id="ARBA00022989"/>
    </source>
</evidence>
<evidence type="ECO:0000256" key="2">
    <source>
        <dbReference type="ARBA" id="ARBA00022475"/>
    </source>
</evidence>
<keyword evidence="9" id="KW-1185">Reference proteome</keyword>
<sequence>MRTALAIARKELSIYFTTPWAYVVFTAMVALSSFFFVNLLQTFKQAQDMARLMGWEAMGPDAAVYRNLTDGVVVQLWGTILIITLFVAPFLSMRLFAEEKRNKTFELLMTAPVRPIEIVVGKYLGGLGVISATLGLTIVFPLLLSAFGKAESGTALEWSTVLLGYGGLLLWGATCMAVGLFISALTESQMLAALLTFVVLLPWMLLSGVAQATEEPLRSVLSYLSFDTQLQNMLKGVMDVQSLVFFASVIVFSLLLTHRTVEAQRWA</sequence>
<feature type="transmembrane region" description="Helical" evidence="6">
    <location>
        <begin position="118"/>
        <end position="143"/>
    </location>
</feature>
<feature type="transmembrane region" description="Helical" evidence="6">
    <location>
        <begin position="192"/>
        <end position="213"/>
    </location>
</feature>
<dbReference type="Proteomes" id="UP000662747">
    <property type="component" value="Chromosome"/>
</dbReference>
<feature type="transmembrane region" description="Helical" evidence="6">
    <location>
        <begin position="163"/>
        <end position="185"/>
    </location>
</feature>
<evidence type="ECO:0000256" key="5">
    <source>
        <dbReference type="ARBA" id="ARBA00023136"/>
    </source>
</evidence>
<dbReference type="RefSeq" id="WP_206726305.1">
    <property type="nucleotide sequence ID" value="NZ_CP071090.1"/>
</dbReference>
<evidence type="ECO:0000259" key="7">
    <source>
        <dbReference type="Pfam" id="PF12698"/>
    </source>
</evidence>
<comment type="subcellular location">
    <subcellularLocation>
        <location evidence="1">Cell membrane</location>
        <topology evidence="1">Multi-pass membrane protein</topology>
    </subcellularLocation>
</comment>
<dbReference type="PANTHER" id="PTHR30294:SF29">
    <property type="entry name" value="MULTIDRUG ABC TRANSPORTER PERMEASE YBHS-RELATED"/>
    <property type="match status" value="1"/>
</dbReference>